<protein>
    <recommendedName>
        <fullName evidence="4">F-box domain-containing protein</fullName>
    </recommendedName>
</protein>
<gene>
    <name evidence="2" type="ORF">BCR34DRAFT_564958</name>
</gene>
<feature type="compositionally biased region" description="Polar residues" evidence="1">
    <location>
        <begin position="57"/>
        <end position="72"/>
    </location>
</feature>
<accession>A0A1Y1ZMY8</accession>
<reference evidence="2 3" key="1">
    <citation type="submission" date="2016-07" db="EMBL/GenBank/DDBJ databases">
        <title>Pervasive Adenine N6-methylation of Active Genes in Fungi.</title>
        <authorList>
            <consortium name="DOE Joint Genome Institute"/>
            <person name="Mondo S.J."/>
            <person name="Dannebaum R.O."/>
            <person name="Kuo R.C."/>
            <person name="Labutti K."/>
            <person name="Haridas S."/>
            <person name="Kuo A."/>
            <person name="Salamov A."/>
            <person name="Ahrendt S.R."/>
            <person name="Lipzen A."/>
            <person name="Sullivan W."/>
            <person name="Andreopoulos W.B."/>
            <person name="Clum A."/>
            <person name="Lindquist E."/>
            <person name="Daum C."/>
            <person name="Ramamoorthy G.K."/>
            <person name="Gryganskyi A."/>
            <person name="Culley D."/>
            <person name="Magnuson J.K."/>
            <person name="James T.Y."/>
            <person name="O'Malley M.A."/>
            <person name="Stajich J.E."/>
            <person name="Spatafora J.W."/>
            <person name="Visel A."/>
            <person name="Grigoriev I.V."/>
        </authorList>
    </citation>
    <scope>NUCLEOTIDE SEQUENCE [LARGE SCALE GENOMIC DNA]</scope>
    <source>
        <strain evidence="2 3">CBS 115471</strain>
    </source>
</reference>
<feature type="compositionally biased region" description="Polar residues" evidence="1">
    <location>
        <begin position="31"/>
        <end position="50"/>
    </location>
</feature>
<feature type="compositionally biased region" description="Low complexity" evidence="1">
    <location>
        <begin position="92"/>
        <end position="103"/>
    </location>
</feature>
<name>A0A1Y1ZMY8_9PLEO</name>
<keyword evidence="3" id="KW-1185">Reference proteome</keyword>
<evidence type="ECO:0008006" key="4">
    <source>
        <dbReference type="Google" id="ProtNLM"/>
    </source>
</evidence>
<dbReference type="AlphaFoldDB" id="A0A1Y1ZMY8"/>
<evidence type="ECO:0000313" key="3">
    <source>
        <dbReference type="Proteomes" id="UP000193144"/>
    </source>
</evidence>
<dbReference type="EMBL" id="MCFA01000059">
    <property type="protein sequence ID" value="ORY11619.1"/>
    <property type="molecule type" value="Genomic_DNA"/>
</dbReference>
<dbReference type="OrthoDB" id="5281164at2759"/>
<comment type="caution">
    <text evidence="2">The sequence shown here is derived from an EMBL/GenBank/DDBJ whole genome shotgun (WGS) entry which is preliminary data.</text>
</comment>
<evidence type="ECO:0000256" key="1">
    <source>
        <dbReference type="SAM" id="MobiDB-lite"/>
    </source>
</evidence>
<organism evidence="2 3">
    <name type="scientific">Clohesyomyces aquaticus</name>
    <dbReference type="NCBI Taxonomy" id="1231657"/>
    <lineage>
        <taxon>Eukaryota</taxon>
        <taxon>Fungi</taxon>
        <taxon>Dikarya</taxon>
        <taxon>Ascomycota</taxon>
        <taxon>Pezizomycotina</taxon>
        <taxon>Dothideomycetes</taxon>
        <taxon>Pleosporomycetidae</taxon>
        <taxon>Pleosporales</taxon>
        <taxon>Lindgomycetaceae</taxon>
        <taxon>Clohesyomyces</taxon>
    </lineage>
</organism>
<evidence type="ECO:0000313" key="2">
    <source>
        <dbReference type="EMBL" id="ORY11619.1"/>
    </source>
</evidence>
<dbReference type="Proteomes" id="UP000193144">
    <property type="component" value="Unassembled WGS sequence"/>
</dbReference>
<proteinExistence type="predicted"/>
<feature type="region of interest" description="Disordered" evidence="1">
    <location>
        <begin position="1"/>
        <end position="136"/>
    </location>
</feature>
<sequence>MAFPFSHRNAIKINHTEFPSLPSKKQPGSAKPTTGMEQSPMPYSNIQGNTACGPKPASSTARPIWPSSQNSKKAPPKATRDVPKLPKQSNWSSTSKPSPTPETARASKPAFPPAQETLHFHSFPPHKPSPSQATNVLQPLNAPSPWATPAKLPYLLRLPVEIHRDITDLLSQDPFLLPSLIHLRLTNRYFHSLIPAPTHAQLLLMEQLPWARGSPLRARPSLYACRYCLRLRSSAHFADAMLKGRTGLNGKEPQKRFCVDCGLKSRAGDTRYSPGAEFVVGGERRVWCKICIEVKKGAEAVGCTGCCKECHEKWVCGCRGEGRLQGTPKVKRAKRRVGGWSRLSYGYGIDDDTWRDGYDDGWGEESAADYGYDEHFWECYDPSGY</sequence>